<name>A0ABZ1DXR6_9RHOB</name>
<evidence type="ECO:0000313" key="1">
    <source>
        <dbReference type="EMBL" id="WRY32933.1"/>
    </source>
</evidence>
<protein>
    <submittedName>
        <fullName evidence="1">Uncharacterized protein</fullName>
    </submittedName>
</protein>
<evidence type="ECO:0000313" key="2">
    <source>
        <dbReference type="Proteomes" id="UP001623290"/>
    </source>
</evidence>
<dbReference type="EMBL" id="CP135443">
    <property type="protein sequence ID" value="WRY32933.1"/>
    <property type="molecule type" value="Genomic_DNA"/>
</dbReference>
<reference evidence="1 2" key="1">
    <citation type="submission" date="2023-09" db="EMBL/GenBank/DDBJ databases">
        <title>Thioclava shenzhenensis sp. nov., a multidrug resistant bacteria-antagonizing species isolated from coastal seawater.</title>
        <authorList>
            <person name="Long M."/>
        </authorList>
    </citation>
    <scope>NUCLEOTIDE SEQUENCE [LARGE SCALE GENOMIC DNA]</scope>
    <source>
        <strain evidence="1 2">FTW29</strain>
    </source>
</reference>
<organism evidence="1 2">
    <name type="scientific">Thioclava litoralis</name>
    <dbReference type="NCBI Taxonomy" id="3076557"/>
    <lineage>
        <taxon>Bacteria</taxon>
        <taxon>Pseudomonadati</taxon>
        <taxon>Pseudomonadota</taxon>
        <taxon>Alphaproteobacteria</taxon>
        <taxon>Rhodobacterales</taxon>
        <taxon>Paracoccaceae</taxon>
        <taxon>Thioclava</taxon>
    </lineage>
</organism>
<accession>A0ABZ1DXR6</accession>
<proteinExistence type="predicted"/>
<dbReference type="RefSeq" id="WP_406720409.1">
    <property type="nucleotide sequence ID" value="NZ_CP135443.1"/>
</dbReference>
<gene>
    <name evidence="1" type="ORF">RPE78_09510</name>
</gene>
<keyword evidence="2" id="KW-1185">Reference proteome</keyword>
<sequence length="89" mass="10324">MPKYTPENTVMVGQPIRVFCNEIEVKTPFEADTDEGYVVQARTTLCGQGYVYWHEEESRYQVATQRIHGTVRVELIDPESMHDLTDHVH</sequence>
<dbReference type="Proteomes" id="UP001623290">
    <property type="component" value="Chromosome"/>
</dbReference>